<sequence>MDSKVKDAMAKVLEDPVDGVNVKLDKVLELLKENFLAVEMQLRPAELLVHPGNRGGSMVSPHDVHRKGQNVVNTGLKRSLLAASSLCVELPRLPHVRKEQIEKNQTLCNQAEGLLGGVLGQEGYLTLGCSHWVQYCRAMEQGAMGPNGEKLHVPAELKSLLSAGWKWTALKPEVEEAFPAFPSWAASSLNSSNANVKATSELEAMLEIANLVRQGKTVAQAVEAVKAGLPSCAEYLDYIGHFVKLFCGGDQFPLLQVMKDFCTKYGPSILIGKEMMYNLSCFDFKMETNKLPMTRAALLCTMLTSKKHSDGLSRLIYKADFDRMRGTLKSNTQNVEEILKDAWEQCQKSSTHKSLMAWGKLGTRMILHILSKEKYSRDAPFESVQKIVERFAEDLESSHGPSASTGTSAGVMLLGAKVAQNSDIFKAELKRIELQHILLEGFKDHITDVR</sequence>
<proteinExistence type="predicted"/>
<gene>
    <name evidence="1" type="ORF">CCMP2556_LOCUS2325</name>
</gene>
<name>A0ABP0HQH0_9DINO</name>
<evidence type="ECO:0000313" key="1">
    <source>
        <dbReference type="EMBL" id="CAK8991130.1"/>
    </source>
</evidence>
<dbReference type="EMBL" id="CAXAMN010000862">
    <property type="protein sequence ID" value="CAK8991130.1"/>
    <property type="molecule type" value="Genomic_DNA"/>
</dbReference>
<dbReference type="Proteomes" id="UP001642484">
    <property type="component" value="Unassembled WGS sequence"/>
</dbReference>
<feature type="non-terminal residue" evidence="1">
    <location>
        <position position="450"/>
    </location>
</feature>
<protein>
    <submittedName>
        <fullName evidence="1">Uncharacterized protein</fullName>
    </submittedName>
</protein>
<feature type="non-terminal residue" evidence="1">
    <location>
        <position position="1"/>
    </location>
</feature>
<evidence type="ECO:0000313" key="2">
    <source>
        <dbReference type="Proteomes" id="UP001642484"/>
    </source>
</evidence>
<keyword evidence="2" id="KW-1185">Reference proteome</keyword>
<accession>A0ABP0HQH0</accession>
<reference evidence="1 2" key="1">
    <citation type="submission" date="2024-02" db="EMBL/GenBank/DDBJ databases">
        <authorList>
            <person name="Chen Y."/>
            <person name="Shah S."/>
            <person name="Dougan E. K."/>
            <person name="Thang M."/>
            <person name="Chan C."/>
        </authorList>
    </citation>
    <scope>NUCLEOTIDE SEQUENCE [LARGE SCALE GENOMIC DNA]</scope>
</reference>
<comment type="caution">
    <text evidence="1">The sequence shown here is derived from an EMBL/GenBank/DDBJ whole genome shotgun (WGS) entry which is preliminary data.</text>
</comment>
<organism evidence="1 2">
    <name type="scientific">Durusdinium trenchii</name>
    <dbReference type="NCBI Taxonomy" id="1381693"/>
    <lineage>
        <taxon>Eukaryota</taxon>
        <taxon>Sar</taxon>
        <taxon>Alveolata</taxon>
        <taxon>Dinophyceae</taxon>
        <taxon>Suessiales</taxon>
        <taxon>Symbiodiniaceae</taxon>
        <taxon>Durusdinium</taxon>
    </lineage>
</organism>